<keyword evidence="2" id="KW-0812">Transmembrane</keyword>
<evidence type="ECO:0000256" key="2">
    <source>
        <dbReference type="SAM" id="Phobius"/>
    </source>
</evidence>
<evidence type="ECO:0000313" key="3">
    <source>
        <dbReference type="EMBL" id="PTB21932.1"/>
    </source>
</evidence>
<organism evidence="3 4">
    <name type="scientific">Trinickia symbiotica</name>
    <dbReference type="NCBI Taxonomy" id="863227"/>
    <lineage>
        <taxon>Bacteria</taxon>
        <taxon>Pseudomonadati</taxon>
        <taxon>Pseudomonadota</taxon>
        <taxon>Betaproteobacteria</taxon>
        <taxon>Burkholderiales</taxon>
        <taxon>Burkholderiaceae</taxon>
        <taxon>Trinickia</taxon>
    </lineage>
</organism>
<dbReference type="Pfam" id="PF14373">
    <property type="entry name" value="Imm_superinfect"/>
    <property type="match status" value="1"/>
</dbReference>
<proteinExistence type="predicted"/>
<feature type="region of interest" description="Disordered" evidence="1">
    <location>
        <begin position="99"/>
        <end position="125"/>
    </location>
</feature>
<reference evidence="3 4" key="1">
    <citation type="submission" date="2018-03" db="EMBL/GenBank/DDBJ databases">
        <title>Whole genome analyses suggest that Burkholderia sensu lato contains two further novel genera in the rhizoxinica-symbiotica group Mycetohabitans gen. nov., and Trinickia gen. nov.: implications for the evolution of diazotrophy and nodulation in the Burkholderiaceae.</title>
        <authorList>
            <person name="Estrada De Los Santos P."/>
            <person name="Palmer M."/>
            <person name="Chavez-Ramirez B."/>
            <person name="Steenkamp E.T."/>
            <person name="Hirsch A.M."/>
            <person name="Manyaka P."/>
            <person name="Maluk M."/>
            <person name="Lafos M."/>
            <person name="Crook M."/>
            <person name="Gross E."/>
            <person name="Simon M.F."/>
            <person name="Bueno Dos Reis Junior F."/>
            <person name="Poole P.S."/>
            <person name="Venter S.N."/>
            <person name="James E.K."/>
        </authorList>
    </citation>
    <scope>NUCLEOTIDE SEQUENCE [LARGE SCALE GENOMIC DNA]</scope>
    <source>
        <strain evidence="3 4">JPY-366</strain>
    </source>
</reference>
<name>A0A2T3XZN1_9BURK</name>
<comment type="caution">
    <text evidence="3">The sequence shown here is derived from an EMBL/GenBank/DDBJ whole genome shotgun (WGS) entry which is preliminary data.</text>
</comment>
<dbReference type="InterPro" id="IPR016410">
    <property type="entry name" value="Phage_imm"/>
</dbReference>
<feature type="transmembrane region" description="Helical" evidence="2">
    <location>
        <begin position="37"/>
        <end position="59"/>
    </location>
</feature>
<gene>
    <name evidence="3" type="ORF">C9I57_04705</name>
</gene>
<accession>A0A2T3XZN1</accession>
<evidence type="ECO:0000313" key="4">
    <source>
        <dbReference type="Proteomes" id="UP000240638"/>
    </source>
</evidence>
<evidence type="ECO:0000256" key="1">
    <source>
        <dbReference type="SAM" id="MobiDB-lite"/>
    </source>
</evidence>
<dbReference type="Proteomes" id="UP000240638">
    <property type="component" value="Unassembled WGS sequence"/>
</dbReference>
<protein>
    <recommendedName>
        <fullName evidence="5">Superinfection immunity protein</fullName>
    </recommendedName>
</protein>
<dbReference type="EMBL" id="PYUC01000002">
    <property type="protein sequence ID" value="PTB21932.1"/>
    <property type="molecule type" value="Genomic_DNA"/>
</dbReference>
<dbReference type="RefSeq" id="WP_107149487.1">
    <property type="nucleotide sequence ID" value="NZ_PYUC01000002.1"/>
</dbReference>
<keyword evidence="2" id="KW-1133">Transmembrane helix</keyword>
<keyword evidence="2" id="KW-0472">Membrane</keyword>
<dbReference type="AlphaFoldDB" id="A0A2T3XZN1"/>
<evidence type="ECO:0008006" key="5">
    <source>
        <dbReference type="Google" id="ProtNLM"/>
    </source>
</evidence>
<sequence>MLTIVKGFEGLALLAALSFYLAPSIVADANERDDALAITLVNVLLGWTVIGWIAAFVWAHRPVNDRPIAQVVARRRQAWARTTIAKLVAHAKSGVALPGGLSRSPLSHQPVPVTVNAGREHARQK</sequence>